<comment type="subcellular location">
    <subcellularLocation>
        <location evidence="10">Cell membrane</location>
        <topology evidence="10">Peripheral membrane protein</topology>
    </subcellularLocation>
    <subcellularLocation>
        <location evidence="2">Membrane</location>
        <topology evidence="2">Peripheral membrane protein</topology>
    </subcellularLocation>
</comment>
<keyword evidence="5 10" id="KW-0375">Hydrogen ion transport</keyword>
<evidence type="ECO:0000256" key="3">
    <source>
        <dbReference type="ARBA" id="ARBA00007681"/>
    </source>
</evidence>
<dbReference type="EMBL" id="PFOD01000084">
    <property type="protein sequence ID" value="PIZ64342.1"/>
    <property type="molecule type" value="Genomic_DNA"/>
</dbReference>
<evidence type="ECO:0000256" key="8">
    <source>
        <dbReference type="ARBA" id="ARBA00023196"/>
    </source>
</evidence>
<reference evidence="12" key="1">
    <citation type="submission" date="2017-09" db="EMBL/GenBank/DDBJ databases">
        <title>Depth-based differentiation of microbial function through sediment-hosted aquifers and enrichment of novel symbionts in the deep terrestrial subsurface.</title>
        <authorList>
            <person name="Probst A.J."/>
            <person name="Ladd B."/>
            <person name="Jarett J.K."/>
            <person name="Geller-Mcgrath D.E."/>
            <person name="Sieber C.M.K."/>
            <person name="Emerson J.B."/>
            <person name="Anantharaman K."/>
            <person name="Thomas B.C."/>
            <person name="Malmstrom R."/>
            <person name="Stieglmeier M."/>
            <person name="Klingl A."/>
            <person name="Woyke T."/>
            <person name="Ryan C.M."/>
            <person name="Banfield J.F."/>
        </authorList>
    </citation>
    <scope>NUCLEOTIDE SEQUENCE [LARGE SCALE GENOMIC DNA]</scope>
</reference>
<dbReference type="GO" id="GO:0046933">
    <property type="term" value="F:proton-transporting ATP synthase activity, rotational mechanism"/>
    <property type="evidence" value="ECO:0007669"/>
    <property type="project" value="UniProtKB-UniRule"/>
</dbReference>
<dbReference type="NCBIfam" id="TIGR01146">
    <property type="entry name" value="ATPsyn_F1gamma"/>
    <property type="match status" value="1"/>
</dbReference>
<dbReference type="PANTHER" id="PTHR11693">
    <property type="entry name" value="ATP SYNTHASE GAMMA CHAIN"/>
    <property type="match status" value="1"/>
</dbReference>
<evidence type="ECO:0000256" key="5">
    <source>
        <dbReference type="ARBA" id="ARBA00022781"/>
    </source>
</evidence>
<evidence type="ECO:0000256" key="2">
    <source>
        <dbReference type="ARBA" id="ARBA00004170"/>
    </source>
</evidence>
<proteinExistence type="inferred from homology"/>
<dbReference type="GO" id="GO:0005886">
    <property type="term" value="C:plasma membrane"/>
    <property type="evidence" value="ECO:0007669"/>
    <property type="project" value="UniProtKB-SubCell"/>
</dbReference>
<organism evidence="11 12">
    <name type="scientific">Candidatus Roizmanbacteria bacterium CG_4_10_14_0_2_um_filter_36_9</name>
    <dbReference type="NCBI Taxonomy" id="1974823"/>
    <lineage>
        <taxon>Bacteria</taxon>
        <taxon>Candidatus Roizmaniibacteriota</taxon>
    </lineage>
</organism>
<keyword evidence="6 10" id="KW-0406">Ion transport</keyword>
<evidence type="ECO:0000256" key="9">
    <source>
        <dbReference type="ARBA" id="ARBA00023310"/>
    </source>
</evidence>
<evidence type="ECO:0000256" key="4">
    <source>
        <dbReference type="ARBA" id="ARBA00022448"/>
    </source>
</evidence>
<evidence type="ECO:0000256" key="10">
    <source>
        <dbReference type="HAMAP-Rule" id="MF_00815"/>
    </source>
</evidence>
<dbReference type="SUPFAM" id="SSF52943">
    <property type="entry name" value="ATP synthase (F1-ATPase), gamma subunit"/>
    <property type="match status" value="1"/>
</dbReference>
<dbReference type="Gene3D" id="3.40.1380.10">
    <property type="match status" value="1"/>
</dbReference>
<protein>
    <recommendedName>
        <fullName evidence="10">ATP synthase gamma chain</fullName>
    </recommendedName>
    <alternativeName>
        <fullName evidence="10">ATP synthase F1 sector gamma subunit</fullName>
    </alternativeName>
    <alternativeName>
        <fullName evidence="10">F-ATPase gamma subunit</fullName>
    </alternativeName>
</protein>
<comment type="caution">
    <text evidence="11">The sequence shown here is derived from an EMBL/GenBank/DDBJ whole genome shotgun (WGS) entry which is preliminary data.</text>
</comment>
<keyword evidence="4 10" id="KW-0813">Transport</keyword>
<comment type="similarity">
    <text evidence="3 10">Belongs to the ATPase gamma chain family.</text>
</comment>
<dbReference type="CDD" id="cd12151">
    <property type="entry name" value="F1-ATPase_gamma"/>
    <property type="match status" value="1"/>
</dbReference>
<dbReference type="GO" id="GO:0045259">
    <property type="term" value="C:proton-transporting ATP synthase complex"/>
    <property type="evidence" value="ECO:0007669"/>
    <property type="project" value="UniProtKB-KW"/>
</dbReference>
<accession>A0A2M7U2N5</accession>
<dbReference type="PANTHER" id="PTHR11693:SF22">
    <property type="entry name" value="ATP SYNTHASE SUBUNIT GAMMA, MITOCHONDRIAL"/>
    <property type="match status" value="1"/>
</dbReference>
<dbReference type="HAMAP" id="MF_00815">
    <property type="entry name" value="ATP_synth_gamma_bact"/>
    <property type="match status" value="1"/>
</dbReference>
<dbReference type="Proteomes" id="UP000230027">
    <property type="component" value="Unassembled WGS sequence"/>
</dbReference>
<evidence type="ECO:0000256" key="1">
    <source>
        <dbReference type="ARBA" id="ARBA00003456"/>
    </source>
</evidence>
<evidence type="ECO:0000256" key="7">
    <source>
        <dbReference type="ARBA" id="ARBA00023136"/>
    </source>
</evidence>
<dbReference type="InterPro" id="IPR000131">
    <property type="entry name" value="ATP_synth_F1_gsu"/>
</dbReference>
<dbReference type="Pfam" id="PF00231">
    <property type="entry name" value="ATP-synt"/>
    <property type="match status" value="1"/>
</dbReference>
<keyword evidence="7 10" id="KW-0472">Membrane</keyword>
<name>A0A2M7U2N5_9BACT</name>
<evidence type="ECO:0000313" key="12">
    <source>
        <dbReference type="Proteomes" id="UP000230027"/>
    </source>
</evidence>
<keyword evidence="10" id="KW-1003">Cell membrane</keyword>
<sequence>MNIRVVRKKIKSIKNVKKITKAMEMVSAVKMRKAQQLEKESRPYREGLAELISKLAKKVDPSQARLLQVDTSLAKRKLVIVVTSNKGLAGSFNINVLRFFLAQYKNLENVDIVTVGEKGAQFFGRLEKANILADFSGGNLLLESSALFDFVLTKFELGVYKTISIIYSQFISTLRSNPTESVLLPLANVESKDSVNSSGEVIKNESFEIIIEPSPAVILEELLKSFIENIIRGALISSEAVEHSSRMMAMKSATDNATELIYSFTLLANRLRQEKITNELLDMVTAKESVEQN</sequence>
<dbReference type="GO" id="GO:0042777">
    <property type="term" value="P:proton motive force-driven plasma membrane ATP synthesis"/>
    <property type="evidence" value="ECO:0007669"/>
    <property type="project" value="UniProtKB-UniRule"/>
</dbReference>
<comment type="subunit">
    <text evidence="10">F-type ATPases have 2 components, CF(1) - the catalytic core - and CF(0) - the membrane proton channel. CF(1) has five subunits: alpha(3), beta(3), gamma(1), delta(1), epsilon(1). CF(0) has three main subunits: a, b and c.</text>
</comment>
<evidence type="ECO:0000313" key="11">
    <source>
        <dbReference type="EMBL" id="PIZ64342.1"/>
    </source>
</evidence>
<comment type="function">
    <text evidence="1 10">Produces ATP from ADP in the presence of a proton gradient across the membrane. The gamma chain is believed to be important in regulating ATPase activity and the flow of protons through the CF(0) complex.</text>
</comment>
<dbReference type="PRINTS" id="PR00126">
    <property type="entry name" value="ATPASEGAMMA"/>
</dbReference>
<evidence type="ECO:0000256" key="6">
    <source>
        <dbReference type="ARBA" id="ARBA00023065"/>
    </source>
</evidence>
<keyword evidence="9 10" id="KW-0066">ATP synthesis</keyword>
<dbReference type="InterPro" id="IPR035968">
    <property type="entry name" value="ATP_synth_F1_ATPase_gsu"/>
</dbReference>
<dbReference type="Gene3D" id="1.10.287.80">
    <property type="entry name" value="ATP synthase, gamma subunit, helix hairpin domain"/>
    <property type="match status" value="1"/>
</dbReference>
<gene>
    <name evidence="10 11" type="primary">atpG</name>
    <name evidence="11" type="ORF">COY14_04965</name>
</gene>
<dbReference type="GO" id="GO:0005524">
    <property type="term" value="F:ATP binding"/>
    <property type="evidence" value="ECO:0007669"/>
    <property type="project" value="UniProtKB-UniRule"/>
</dbReference>
<dbReference type="AlphaFoldDB" id="A0A2M7U2N5"/>
<keyword evidence="8 10" id="KW-0139">CF(1)</keyword>